<dbReference type="Gene3D" id="3.40.50.300">
    <property type="entry name" value="P-loop containing nucleotide triphosphate hydrolases"/>
    <property type="match status" value="1"/>
</dbReference>
<keyword evidence="5" id="KW-0819">tRNA processing</keyword>
<dbReference type="GO" id="GO:0052381">
    <property type="term" value="F:tRNA dimethylallyltransferase activity"/>
    <property type="evidence" value="ECO:0007669"/>
    <property type="project" value="UniProtKB-EC"/>
</dbReference>
<comment type="cofactor">
    <cofactor evidence="1">
        <name>Mg(2+)</name>
        <dbReference type="ChEBI" id="CHEBI:18420"/>
    </cofactor>
</comment>
<dbReference type="GO" id="GO:0005524">
    <property type="term" value="F:ATP binding"/>
    <property type="evidence" value="ECO:0007669"/>
    <property type="project" value="UniProtKB-KW"/>
</dbReference>
<keyword evidence="6" id="KW-0547">Nucleotide-binding</keyword>
<keyword evidence="4 10" id="KW-0808">Transferase</keyword>
<reference evidence="10" key="1">
    <citation type="submission" date="2016-10" db="EMBL/GenBank/DDBJ databases">
        <authorList>
            <person name="de Groot N.N."/>
        </authorList>
    </citation>
    <scope>NUCLEOTIDE SEQUENCE</scope>
</reference>
<comment type="catalytic activity">
    <reaction evidence="9">
        <text>adenosine(37) in tRNA + dimethylallyl diphosphate = N(6)-dimethylallyladenosine(37) in tRNA + diphosphate</text>
        <dbReference type="Rhea" id="RHEA:26482"/>
        <dbReference type="Rhea" id="RHEA-COMP:10162"/>
        <dbReference type="Rhea" id="RHEA-COMP:10375"/>
        <dbReference type="ChEBI" id="CHEBI:33019"/>
        <dbReference type="ChEBI" id="CHEBI:57623"/>
        <dbReference type="ChEBI" id="CHEBI:74411"/>
        <dbReference type="ChEBI" id="CHEBI:74415"/>
        <dbReference type="EC" id="2.5.1.75"/>
    </reaction>
</comment>
<dbReference type="InterPro" id="IPR027417">
    <property type="entry name" value="P-loop_NTPase"/>
</dbReference>
<evidence type="ECO:0000313" key="10">
    <source>
        <dbReference type="EMBL" id="SFV63821.1"/>
    </source>
</evidence>
<evidence type="ECO:0000256" key="9">
    <source>
        <dbReference type="ARBA" id="ARBA00049563"/>
    </source>
</evidence>
<evidence type="ECO:0000256" key="2">
    <source>
        <dbReference type="ARBA" id="ARBA00005842"/>
    </source>
</evidence>
<keyword evidence="8" id="KW-0460">Magnesium</keyword>
<evidence type="ECO:0000256" key="4">
    <source>
        <dbReference type="ARBA" id="ARBA00022679"/>
    </source>
</evidence>
<dbReference type="SUPFAM" id="SSF52540">
    <property type="entry name" value="P-loop containing nucleoside triphosphate hydrolases"/>
    <property type="match status" value="1"/>
</dbReference>
<gene>
    <name evidence="10" type="ORF">MNB_SV-9-1358</name>
</gene>
<dbReference type="HAMAP" id="MF_00185">
    <property type="entry name" value="IPP_trans"/>
    <property type="match status" value="1"/>
</dbReference>
<sequence>MYQIAIIGSTASGKSALAIDIAKKWNAIILSLDSLSIYKEIDIVSAKPSLEEQDGITHYGINLLYPNEPFDVTIFMKLYQEVYSIAKNDGKNIIIVGGTGFYLKALIDGISELPSLDPSYHQELYNQMLKPEEVYTHLFNIDPEYMSRIKSNDTYRIEKALNIYLATNTLPSLYFKNNPPIPTIKEKIPIYAISTNREILRQRVTQRTYNMIDNGLIDEVAELEYKYGRSPNSMKSIGIKETLDFFDGRVNQTELIEKIIINTARLAKRQNTFNKSQFKNIISLELDALKKRILDEQVN</sequence>
<evidence type="ECO:0000256" key="7">
    <source>
        <dbReference type="ARBA" id="ARBA00022840"/>
    </source>
</evidence>
<dbReference type="EMBL" id="FPHG01000062">
    <property type="protein sequence ID" value="SFV63821.1"/>
    <property type="molecule type" value="Genomic_DNA"/>
</dbReference>
<keyword evidence="7" id="KW-0067">ATP-binding</keyword>
<dbReference type="InterPro" id="IPR039657">
    <property type="entry name" value="Dimethylallyltransferase"/>
</dbReference>
<dbReference type="Gene3D" id="1.10.20.140">
    <property type="match status" value="1"/>
</dbReference>
<evidence type="ECO:0000256" key="3">
    <source>
        <dbReference type="ARBA" id="ARBA00012665"/>
    </source>
</evidence>
<evidence type="ECO:0000256" key="1">
    <source>
        <dbReference type="ARBA" id="ARBA00001946"/>
    </source>
</evidence>
<evidence type="ECO:0000256" key="5">
    <source>
        <dbReference type="ARBA" id="ARBA00022694"/>
    </source>
</evidence>
<dbReference type="InterPro" id="IPR018022">
    <property type="entry name" value="IPT"/>
</dbReference>
<organism evidence="10">
    <name type="scientific">hydrothermal vent metagenome</name>
    <dbReference type="NCBI Taxonomy" id="652676"/>
    <lineage>
        <taxon>unclassified sequences</taxon>
        <taxon>metagenomes</taxon>
        <taxon>ecological metagenomes</taxon>
    </lineage>
</organism>
<evidence type="ECO:0000256" key="8">
    <source>
        <dbReference type="ARBA" id="ARBA00022842"/>
    </source>
</evidence>
<dbReference type="PANTHER" id="PTHR11088">
    <property type="entry name" value="TRNA DIMETHYLALLYLTRANSFERASE"/>
    <property type="match status" value="1"/>
</dbReference>
<proteinExistence type="inferred from homology"/>
<dbReference type="EC" id="2.5.1.75" evidence="3"/>
<name>A0A1W1CDL7_9ZZZZ</name>
<dbReference type="GO" id="GO:0006400">
    <property type="term" value="P:tRNA modification"/>
    <property type="evidence" value="ECO:0007669"/>
    <property type="project" value="TreeGrafter"/>
</dbReference>
<evidence type="ECO:0000256" key="6">
    <source>
        <dbReference type="ARBA" id="ARBA00022741"/>
    </source>
</evidence>
<comment type="similarity">
    <text evidence="2">Belongs to the IPP transferase family.</text>
</comment>
<dbReference type="AlphaFoldDB" id="A0A1W1CDL7"/>
<dbReference type="PANTHER" id="PTHR11088:SF60">
    <property type="entry name" value="TRNA DIMETHYLALLYLTRANSFERASE"/>
    <property type="match status" value="1"/>
</dbReference>
<protein>
    <recommendedName>
        <fullName evidence="3">tRNA dimethylallyltransferase</fullName>
        <ecNumber evidence="3">2.5.1.75</ecNumber>
    </recommendedName>
</protein>
<dbReference type="Pfam" id="PF01715">
    <property type="entry name" value="IPPT"/>
    <property type="match status" value="1"/>
</dbReference>
<accession>A0A1W1CDL7</accession>
<dbReference type="NCBIfam" id="TIGR00174">
    <property type="entry name" value="miaA"/>
    <property type="match status" value="1"/>
</dbReference>